<accession>A0A917WD52</accession>
<name>A0A917WD52_9ACTN</name>
<dbReference type="Pfam" id="PF03466">
    <property type="entry name" value="LysR_substrate"/>
    <property type="match status" value="1"/>
</dbReference>
<evidence type="ECO:0000313" key="8">
    <source>
        <dbReference type="Proteomes" id="UP000655208"/>
    </source>
</evidence>
<dbReference type="RefSeq" id="WP_188940619.1">
    <property type="nucleotide sequence ID" value="NZ_BMNA01000002.1"/>
</dbReference>
<evidence type="ECO:0000256" key="5">
    <source>
        <dbReference type="SAM" id="MobiDB-lite"/>
    </source>
</evidence>
<comment type="caution">
    <text evidence="7">The sequence shown here is derived from an EMBL/GenBank/DDBJ whole genome shotgun (WGS) entry which is preliminary data.</text>
</comment>
<evidence type="ECO:0000256" key="3">
    <source>
        <dbReference type="ARBA" id="ARBA00023125"/>
    </source>
</evidence>
<feature type="region of interest" description="Disordered" evidence="5">
    <location>
        <begin position="296"/>
        <end position="334"/>
    </location>
</feature>
<dbReference type="GO" id="GO:0003700">
    <property type="term" value="F:DNA-binding transcription factor activity"/>
    <property type="evidence" value="ECO:0007669"/>
    <property type="project" value="InterPro"/>
</dbReference>
<dbReference type="InterPro" id="IPR005119">
    <property type="entry name" value="LysR_subst-bd"/>
</dbReference>
<dbReference type="SUPFAM" id="SSF53850">
    <property type="entry name" value="Periplasmic binding protein-like II"/>
    <property type="match status" value="1"/>
</dbReference>
<dbReference type="InterPro" id="IPR036388">
    <property type="entry name" value="WH-like_DNA-bd_sf"/>
</dbReference>
<dbReference type="PANTHER" id="PTHR30126:SF39">
    <property type="entry name" value="HTH-TYPE TRANSCRIPTIONAL REGULATOR CYSL"/>
    <property type="match status" value="1"/>
</dbReference>
<dbReference type="SUPFAM" id="SSF46785">
    <property type="entry name" value="Winged helix' DNA-binding domain"/>
    <property type="match status" value="1"/>
</dbReference>
<sequence length="334" mass="34274">MTTDPAATVGLSHVPDLDSLELLLQVAGTGSFGRAAAAHGVSQPAVSARVAAMEGLVGFPLVERSARGSSLTAQGALVADWARDVLQAASALATGIASLRADRDARLRVAASLTVAEYLVPRWLVRFAADHPDTAVSLAAVNSSAVEESVLAGDADLGFVEGPRVAAALGSAVVAVDRLVVVVPPGHPWARRRRPLTGQELVATRMVHREPASGTRTAFVAAVARFGAPAVPVMELSTTSAVRSAVLAGAGPAVLSTMAVENDVAANRLVVVPVADVDLSRQLRAVWPRGRRPAGPAGDLLRIAGRSERSAGRPADRVAARPERGPRTPAASAT</sequence>
<dbReference type="Pfam" id="PF00126">
    <property type="entry name" value="HTH_1"/>
    <property type="match status" value="1"/>
</dbReference>
<keyword evidence="4" id="KW-0804">Transcription</keyword>
<dbReference type="PROSITE" id="PS50931">
    <property type="entry name" value="HTH_LYSR"/>
    <property type="match status" value="1"/>
</dbReference>
<evidence type="ECO:0000256" key="2">
    <source>
        <dbReference type="ARBA" id="ARBA00023015"/>
    </source>
</evidence>
<evidence type="ECO:0000259" key="6">
    <source>
        <dbReference type="PROSITE" id="PS50931"/>
    </source>
</evidence>
<keyword evidence="3" id="KW-0238">DNA-binding</keyword>
<dbReference type="GO" id="GO:0000976">
    <property type="term" value="F:transcription cis-regulatory region binding"/>
    <property type="evidence" value="ECO:0007669"/>
    <property type="project" value="TreeGrafter"/>
</dbReference>
<dbReference type="AlphaFoldDB" id="A0A917WD52"/>
<dbReference type="InterPro" id="IPR036390">
    <property type="entry name" value="WH_DNA-bd_sf"/>
</dbReference>
<comment type="similarity">
    <text evidence="1">Belongs to the LysR transcriptional regulatory family.</text>
</comment>
<evidence type="ECO:0000313" key="7">
    <source>
        <dbReference type="EMBL" id="GGL94274.1"/>
    </source>
</evidence>
<keyword evidence="8" id="KW-1185">Reference proteome</keyword>
<dbReference type="Gene3D" id="3.40.190.10">
    <property type="entry name" value="Periplasmic binding protein-like II"/>
    <property type="match status" value="2"/>
</dbReference>
<feature type="compositionally biased region" description="Basic and acidic residues" evidence="5">
    <location>
        <begin position="305"/>
        <end position="326"/>
    </location>
</feature>
<dbReference type="Gene3D" id="1.10.10.10">
    <property type="entry name" value="Winged helix-like DNA-binding domain superfamily/Winged helix DNA-binding domain"/>
    <property type="match status" value="1"/>
</dbReference>
<dbReference type="EMBL" id="BMNA01000002">
    <property type="protein sequence ID" value="GGL94274.1"/>
    <property type="molecule type" value="Genomic_DNA"/>
</dbReference>
<reference evidence="7" key="2">
    <citation type="submission" date="2020-09" db="EMBL/GenBank/DDBJ databases">
        <authorList>
            <person name="Sun Q."/>
            <person name="Zhou Y."/>
        </authorList>
    </citation>
    <scope>NUCLEOTIDE SEQUENCE</scope>
    <source>
        <strain evidence="7">CGMCC 4.7308</strain>
    </source>
</reference>
<dbReference type="Proteomes" id="UP000655208">
    <property type="component" value="Unassembled WGS sequence"/>
</dbReference>
<organism evidence="7 8">
    <name type="scientific">Nakamurella endophytica</name>
    <dbReference type="NCBI Taxonomy" id="1748367"/>
    <lineage>
        <taxon>Bacteria</taxon>
        <taxon>Bacillati</taxon>
        <taxon>Actinomycetota</taxon>
        <taxon>Actinomycetes</taxon>
        <taxon>Nakamurellales</taxon>
        <taxon>Nakamurellaceae</taxon>
        <taxon>Nakamurella</taxon>
    </lineage>
</organism>
<evidence type="ECO:0000256" key="4">
    <source>
        <dbReference type="ARBA" id="ARBA00023163"/>
    </source>
</evidence>
<keyword evidence="2" id="KW-0805">Transcription regulation</keyword>
<protein>
    <submittedName>
        <fullName evidence="7">Transcriptional regulator</fullName>
    </submittedName>
</protein>
<feature type="domain" description="HTH lysR-type" evidence="6">
    <location>
        <begin position="15"/>
        <end position="72"/>
    </location>
</feature>
<dbReference type="PANTHER" id="PTHR30126">
    <property type="entry name" value="HTH-TYPE TRANSCRIPTIONAL REGULATOR"/>
    <property type="match status" value="1"/>
</dbReference>
<reference evidence="7" key="1">
    <citation type="journal article" date="2014" name="Int. J. Syst. Evol. Microbiol.">
        <title>Complete genome sequence of Corynebacterium casei LMG S-19264T (=DSM 44701T), isolated from a smear-ripened cheese.</title>
        <authorList>
            <consortium name="US DOE Joint Genome Institute (JGI-PGF)"/>
            <person name="Walter F."/>
            <person name="Albersmeier A."/>
            <person name="Kalinowski J."/>
            <person name="Ruckert C."/>
        </authorList>
    </citation>
    <scope>NUCLEOTIDE SEQUENCE</scope>
    <source>
        <strain evidence="7">CGMCC 4.7308</strain>
    </source>
</reference>
<dbReference type="InterPro" id="IPR000847">
    <property type="entry name" value="LysR_HTH_N"/>
</dbReference>
<proteinExistence type="inferred from homology"/>
<evidence type="ECO:0000256" key="1">
    <source>
        <dbReference type="ARBA" id="ARBA00009437"/>
    </source>
</evidence>
<gene>
    <name evidence="7" type="ORF">GCM10011594_12610</name>
</gene>